<name>A0A511N373_DEIC1</name>
<feature type="compositionally biased region" description="Low complexity" evidence="1">
    <location>
        <begin position="110"/>
        <end position="125"/>
    </location>
</feature>
<reference evidence="2 3" key="1">
    <citation type="submission" date="2019-07" db="EMBL/GenBank/DDBJ databases">
        <title>Whole genome shotgun sequence of Deinococcus cellulosilyticus NBRC 106333.</title>
        <authorList>
            <person name="Hosoyama A."/>
            <person name="Uohara A."/>
            <person name="Ohji S."/>
            <person name="Ichikawa N."/>
        </authorList>
    </citation>
    <scope>NUCLEOTIDE SEQUENCE [LARGE SCALE GENOMIC DNA]</scope>
    <source>
        <strain evidence="2 3">NBRC 106333</strain>
    </source>
</reference>
<keyword evidence="3" id="KW-1185">Reference proteome</keyword>
<accession>A0A511N373</accession>
<gene>
    <name evidence="2" type="ORF">DC3_25820</name>
</gene>
<feature type="region of interest" description="Disordered" evidence="1">
    <location>
        <begin position="103"/>
        <end position="126"/>
    </location>
</feature>
<dbReference type="Proteomes" id="UP000321306">
    <property type="component" value="Unassembled WGS sequence"/>
</dbReference>
<protein>
    <submittedName>
        <fullName evidence="2">Uncharacterized protein</fullName>
    </submittedName>
</protein>
<feature type="region of interest" description="Disordered" evidence="1">
    <location>
        <begin position="1"/>
        <end position="21"/>
    </location>
</feature>
<dbReference type="EMBL" id="BJXB01000010">
    <property type="protein sequence ID" value="GEM46947.1"/>
    <property type="molecule type" value="Genomic_DNA"/>
</dbReference>
<comment type="caution">
    <text evidence="2">The sequence shown here is derived from an EMBL/GenBank/DDBJ whole genome shotgun (WGS) entry which is preliminary data.</text>
</comment>
<evidence type="ECO:0000313" key="3">
    <source>
        <dbReference type="Proteomes" id="UP000321306"/>
    </source>
</evidence>
<sequence>MLPEQRPQPCAPNPPQTGGPTLYELTFTDANSKNPKVEINAYKQTASGYQKTALTDANGSFTLQRLGVESFSVDSTKKRHLKARYKITNTSGKAIENIAFIPVDTDDDGNPSNNGGNTPTVGNTPIKSLRYFDGSDASSKASNITLMRGQSYDINTDSTSADPTATPFLTGLNVSGITPTAPTGMVIAEVKNYGWQVPGVLPIGGSVNVTLGASYDMAVDGDGKFTPQNDPYSFSILFVFSEEVTTSGITRIHDIQGATASGDAASPLAGNTVTIDGIVTTDLQQASELGGF</sequence>
<proteinExistence type="predicted"/>
<dbReference type="AlphaFoldDB" id="A0A511N373"/>
<evidence type="ECO:0000313" key="2">
    <source>
        <dbReference type="EMBL" id="GEM46947.1"/>
    </source>
</evidence>
<evidence type="ECO:0000256" key="1">
    <source>
        <dbReference type="SAM" id="MobiDB-lite"/>
    </source>
</evidence>
<organism evidence="2 3">
    <name type="scientific">Deinococcus cellulosilyticus (strain DSM 18568 / NBRC 106333 / KACC 11606 / 5516J-15)</name>
    <dbReference type="NCBI Taxonomy" id="1223518"/>
    <lineage>
        <taxon>Bacteria</taxon>
        <taxon>Thermotogati</taxon>
        <taxon>Deinococcota</taxon>
        <taxon>Deinococci</taxon>
        <taxon>Deinococcales</taxon>
        <taxon>Deinococcaceae</taxon>
        <taxon>Deinococcus</taxon>
    </lineage>
</organism>